<dbReference type="OrthoDB" id="5981837at2759"/>
<protein>
    <submittedName>
        <fullName evidence="3 4">Uncharacterized protein LOC116295659</fullName>
    </submittedName>
</protein>
<dbReference type="InterPro" id="IPR029359">
    <property type="entry name" value="FAM181"/>
</dbReference>
<reference evidence="3 4" key="1">
    <citation type="submission" date="2025-04" db="UniProtKB">
        <authorList>
            <consortium name="RefSeq"/>
        </authorList>
    </citation>
    <scope>IDENTIFICATION</scope>
    <source>
        <tissue evidence="3 4">Tentacle</tissue>
    </source>
</reference>
<dbReference type="RefSeq" id="XP_031559415.1">
    <property type="nucleotide sequence ID" value="XM_031703555.1"/>
</dbReference>
<evidence type="ECO:0000313" key="3">
    <source>
        <dbReference type="RefSeq" id="XP_031559415.1"/>
    </source>
</evidence>
<dbReference type="KEGG" id="aten:116295659"/>
<keyword evidence="2" id="KW-1185">Reference proteome</keyword>
<feature type="region of interest" description="Disordered" evidence="1">
    <location>
        <begin position="93"/>
        <end position="125"/>
    </location>
</feature>
<sequence length="357" mass="39603">MEESGSKNSLVDFVSIATSNIKLALGRPVKPKRKVNHRKYLQRQLKGRSSYSSTTTIIDPINLFNFQKPEGKIMKNGDGLESSTLNGVFNASKTHTQDKNLEKAAKPWPPKEKHSAPVSPLKQTRSVNTSVPNLVDVDKVMTAVRVPMLASPPPLKKRKAAAEVMTWTEEPVKVPRHTHYITTNKNVNQQHNNVNIENAVQKSSSELFEWFGPEFDDLLERWSEVSESASSDSVRTAESNRSGSHSESSSGADPYSPNSVSDISDNGNTFEDVFYEQLMRFSSSSSPAETRSSSSLQKFHSGNLNYYHSQGLTQSNSHCGSEYLIPGSSSVESNTWLNKANTGRVRYATNMDYTAFS</sequence>
<gene>
    <name evidence="3 4" type="primary">LOC116295659</name>
</gene>
<dbReference type="RefSeq" id="XP_031559424.1">
    <property type="nucleotide sequence ID" value="XM_031703564.1"/>
</dbReference>
<proteinExistence type="predicted"/>
<evidence type="ECO:0000313" key="4">
    <source>
        <dbReference type="RefSeq" id="XP_031559424.1"/>
    </source>
</evidence>
<feature type="compositionally biased region" description="Low complexity" evidence="1">
    <location>
        <begin position="227"/>
        <end position="250"/>
    </location>
</feature>
<feature type="region of interest" description="Disordered" evidence="1">
    <location>
        <begin position="227"/>
        <end position="263"/>
    </location>
</feature>
<evidence type="ECO:0000313" key="2">
    <source>
        <dbReference type="Proteomes" id="UP000515163"/>
    </source>
</evidence>
<dbReference type="AlphaFoldDB" id="A0A6P8I3Q0"/>
<name>A0A6P8I3Q0_ACTTE</name>
<organism evidence="2 3">
    <name type="scientific">Actinia tenebrosa</name>
    <name type="common">Australian red waratah sea anemone</name>
    <dbReference type="NCBI Taxonomy" id="6105"/>
    <lineage>
        <taxon>Eukaryota</taxon>
        <taxon>Metazoa</taxon>
        <taxon>Cnidaria</taxon>
        <taxon>Anthozoa</taxon>
        <taxon>Hexacorallia</taxon>
        <taxon>Actiniaria</taxon>
        <taxon>Actiniidae</taxon>
        <taxon>Actinia</taxon>
    </lineage>
</organism>
<dbReference type="PANTHER" id="PTHR33766">
    <property type="entry name" value="PROTEIN FAM181B"/>
    <property type="match status" value="1"/>
</dbReference>
<accession>A0A6P8I3Q0</accession>
<feature type="compositionally biased region" description="Basic and acidic residues" evidence="1">
    <location>
        <begin position="95"/>
        <end position="115"/>
    </location>
</feature>
<dbReference type="Proteomes" id="UP000515163">
    <property type="component" value="Unplaced"/>
</dbReference>
<evidence type="ECO:0000256" key="1">
    <source>
        <dbReference type="SAM" id="MobiDB-lite"/>
    </source>
</evidence>
<dbReference type="PANTHER" id="PTHR33766:SF1">
    <property type="entry name" value="PROTEIN FAM181A"/>
    <property type="match status" value="1"/>
</dbReference>
<dbReference type="GeneID" id="116295659"/>